<keyword evidence="1" id="KW-0732">Signal</keyword>
<gene>
    <name evidence="3" type="ORF">K0B96_17015</name>
</gene>
<dbReference type="KEGG" id="ole:K0B96_17015"/>
<feature type="transmembrane region" description="Helical" evidence="2">
    <location>
        <begin position="740"/>
        <end position="757"/>
    </location>
</feature>
<dbReference type="SUPFAM" id="SSF51126">
    <property type="entry name" value="Pectin lyase-like"/>
    <property type="match status" value="2"/>
</dbReference>
<dbReference type="InterPro" id="IPR012332">
    <property type="entry name" value="Autotransporter_pectin_lyase_C"/>
</dbReference>
<dbReference type="InterPro" id="IPR011050">
    <property type="entry name" value="Pectin_lyase_fold/virulence"/>
</dbReference>
<evidence type="ECO:0000313" key="4">
    <source>
        <dbReference type="Proteomes" id="UP000825051"/>
    </source>
</evidence>
<keyword evidence="4" id="KW-1185">Reference proteome</keyword>
<evidence type="ECO:0000256" key="1">
    <source>
        <dbReference type="ARBA" id="ARBA00022729"/>
    </source>
</evidence>
<dbReference type="Proteomes" id="UP000825051">
    <property type="component" value="Chromosome"/>
</dbReference>
<dbReference type="NCBIfam" id="TIGR02601">
    <property type="entry name" value="autotrns_rpt"/>
    <property type="match status" value="2"/>
</dbReference>
<evidence type="ECO:0000313" key="3">
    <source>
        <dbReference type="EMBL" id="QYM78981.1"/>
    </source>
</evidence>
<dbReference type="Gene3D" id="2.160.20.20">
    <property type="match status" value="1"/>
</dbReference>
<proteinExistence type="predicted"/>
<dbReference type="Pfam" id="PF12951">
    <property type="entry name" value="PATR"/>
    <property type="match status" value="3"/>
</dbReference>
<keyword evidence="2" id="KW-0472">Membrane</keyword>
<protein>
    <submittedName>
        <fullName evidence="3">Autotransporter-associated beta strand repeat-containing protein</fullName>
    </submittedName>
</protein>
<sequence>MNPSTLLGVLAFARPFRRAHSAPDFRSAVRCVALFVALTAAWPCLTRAASVEWNNTGTDFATGTNWVGGTAPVGDGTTDVATFGAQGGAATSPTVGVNRTVGGLSFLSNAFAYDFAGPGTLRIGSSGVANNAAATQTFSGPLSLNGNQAWTTVAGGALVISGSVDLNPASASSRTLTVAGAGNTTIDGVLSNSFAGSSGNVTVTATGTVLFNGANTYTGVTTVSSGATLKLGHAAALGSTAGGTTVSSGGTLDLNGQAVGAEVVSINGTGVAAAGAVANTAPGAASLAGKLILTGSSTVSVSAGSSLTLGDIDLNASSASARTLSIAGAGDVTLSGNISHSYAGSTGNLTINSTGTVTLSGNNTFTGNAVVSSGATLKIGSATALASSSNYTNVSSGGVLDLNGFDVAKPLRLSASGFDGNGALVNTSDTAVTIAGNVLLAGSSSIGQGDITVNGAVGDAGAGKSLTKRGSGTLTLAGVNTYSGATIVSSGSLLIDGSTAASSAVSVSSGATLGGSGHILGSVTSSGGILNNADHVLSIAGTLATSGASSLASGSTFNVTGGTTVMSGSFAVNGQLGGSLVVDEGATLSGSGFINGATLINDGASLAPGNSPGKLVFGDTLTLSGASITTLQIGATGTAGTDYDAVTVNSLLTFGGTLNVVATDLGGGLYAFAQPGTFNLFSFGSQTGNFATVIVNGVALSFDSGLGSWSVLNLDGFDYTFSLANGQLTAASTSAIPEPSTWAALFGVVALGVAAYGRRRART</sequence>
<dbReference type="EMBL" id="CP080507">
    <property type="protein sequence ID" value="QYM78981.1"/>
    <property type="molecule type" value="Genomic_DNA"/>
</dbReference>
<dbReference type="RefSeq" id="WP_220162237.1">
    <property type="nucleotide sequence ID" value="NZ_CP080507.1"/>
</dbReference>
<dbReference type="AlphaFoldDB" id="A0A8F9TVX4"/>
<organism evidence="3 4">
    <name type="scientific">Horticoccus luteus</name>
    <dbReference type="NCBI Taxonomy" id="2862869"/>
    <lineage>
        <taxon>Bacteria</taxon>
        <taxon>Pseudomonadati</taxon>
        <taxon>Verrucomicrobiota</taxon>
        <taxon>Opitutia</taxon>
        <taxon>Opitutales</taxon>
        <taxon>Opitutaceae</taxon>
        <taxon>Horticoccus</taxon>
    </lineage>
</organism>
<keyword evidence="2" id="KW-0812">Transmembrane</keyword>
<keyword evidence="2" id="KW-1133">Transmembrane helix</keyword>
<evidence type="ECO:0000256" key="2">
    <source>
        <dbReference type="SAM" id="Phobius"/>
    </source>
</evidence>
<dbReference type="InterPro" id="IPR013425">
    <property type="entry name" value="Autotrns_rpt"/>
</dbReference>
<name>A0A8F9TVX4_9BACT</name>
<accession>A0A8F9TVX4</accession>
<reference evidence="3" key="1">
    <citation type="submission" date="2021-08" db="EMBL/GenBank/DDBJ databases">
        <title>Genome of a novel bacterium of the phylum Verrucomicrobia, Oleiharenicola sp. KSB-15.</title>
        <authorList>
            <person name="Chung J.-H."/>
            <person name="Ahn J.-H."/>
            <person name="Yoon Y."/>
            <person name="Kim D.-Y."/>
            <person name="An S.-H."/>
            <person name="Park I."/>
            <person name="Yeon J."/>
        </authorList>
    </citation>
    <scope>NUCLEOTIDE SEQUENCE</scope>
    <source>
        <strain evidence="3">KSB-15</strain>
    </source>
</reference>